<proteinExistence type="predicted"/>
<dbReference type="AlphaFoldDB" id="A0AAD9IGF6"/>
<feature type="compositionally biased region" description="Acidic residues" evidence="1">
    <location>
        <begin position="138"/>
        <end position="147"/>
    </location>
</feature>
<keyword evidence="3" id="KW-1185">Reference proteome</keyword>
<feature type="compositionally biased region" description="Low complexity" evidence="1">
    <location>
        <begin position="183"/>
        <end position="198"/>
    </location>
</feature>
<name>A0AAD9IGF6_PROWI</name>
<feature type="compositionally biased region" description="Low complexity" evidence="1">
    <location>
        <begin position="46"/>
        <end position="55"/>
    </location>
</feature>
<organism evidence="2 3">
    <name type="scientific">Prototheca wickerhamii</name>
    <dbReference type="NCBI Taxonomy" id="3111"/>
    <lineage>
        <taxon>Eukaryota</taxon>
        <taxon>Viridiplantae</taxon>
        <taxon>Chlorophyta</taxon>
        <taxon>core chlorophytes</taxon>
        <taxon>Trebouxiophyceae</taxon>
        <taxon>Chlorellales</taxon>
        <taxon>Chlorellaceae</taxon>
        <taxon>Prototheca</taxon>
    </lineage>
</organism>
<accession>A0AAD9IGF6</accession>
<evidence type="ECO:0000313" key="2">
    <source>
        <dbReference type="EMBL" id="KAK2077156.1"/>
    </source>
</evidence>
<feature type="compositionally biased region" description="Low complexity" evidence="1">
    <location>
        <begin position="111"/>
        <end position="122"/>
    </location>
</feature>
<sequence length="301" mass="30987">MKICLYSLGLQSEEAEEERQGIEALSLDPDASEEAAPVPQDEEANEAPSSASDAPTPEEPAADAAERPRREAVGSSQPEGLAHAEEEEARGAAKEGNSPSDEPADVPTQPPAAVARAAPASPEGRWRHDRFEALERGEEPDEGDTEQPEASSGGESARTETDGATRPSSRSSRLSAEAPGFRPASAASATSAHRAPSPVFVPDAAPYGGAYGYGVVDAAQVAPYGIPAYAACEPAPYLPGPPMAAPYAAGVGPYGQPVPAFVPGHVAAPYMPAYAGPPEPEALPQRAQQGRRFSTAVLGSQ</sequence>
<comment type="caution">
    <text evidence="2">The sequence shown here is derived from an EMBL/GenBank/DDBJ whole genome shotgun (WGS) entry which is preliminary data.</text>
</comment>
<evidence type="ECO:0000313" key="3">
    <source>
        <dbReference type="Proteomes" id="UP001255856"/>
    </source>
</evidence>
<feature type="compositionally biased region" description="Basic and acidic residues" evidence="1">
    <location>
        <begin position="124"/>
        <end position="137"/>
    </location>
</feature>
<reference evidence="2" key="1">
    <citation type="submission" date="2021-01" db="EMBL/GenBank/DDBJ databases">
        <authorList>
            <person name="Eckstrom K.M.E."/>
        </authorList>
    </citation>
    <scope>NUCLEOTIDE SEQUENCE</scope>
    <source>
        <strain evidence="2">UVCC 0001</strain>
    </source>
</reference>
<feature type="region of interest" description="Disordered" evidence="1">
    <location>
        <begin position="1"/>
        <end position="198"/>
    </location>
</feature>
<dbReference type="Proteomes" id="UP001255856">
    <property type="component" value="Unassembled WGS sequence"/>
</dbReference>
<evidence type="ECO:0000256" key="1">
    <source>
        <dbReference type="SAM" id="MobiDB-lite"/>
    </source>
</evidence>
<protein>
    <submittedName>
        <fullName evidence="2">Uncharacterized protein</fullName>
    </submittedName>
</protein>
<gene>
    <name evidence="2" type="ORF">QBZ16_004790</name>
</gene>
<feature type="compositionally biased region" description="Polar residues" evidence="1">
    <location>
        <begin position="286"/>
        <end position="301"/>
    </location>
</feature>
<dbReference type="EMBL" id="JASFZW010000007">
    <property type="protein sequence ID" value="KAK2077156.1"/>
    <property type="molecule type" value="Genomic_DNA"/>
</dbReference>
<feature type="region of interest" description="Disordered" evidence="1">
    <location>
        <begin position="277"/>
        <end position="301"/>
    </location>
</feature>